<organism evidence="5 6">
    <name type="scientific">Lophiostoma macrostomum CBS 122681</name>
    <dbReference type="NCBI Taxonomy" id="1314788"/>
    <lineage>
        <taxon>Eukaryota</taxon>
        <taxon>Fungi</taxon>
        <taxon>Dikarya</taxon>
        <taxon>Ascomycota</taxon>
        <taxon>Pezizomycotina</taxon>
        <taxon>Dothideomycetes</taxon>
        <taxon>Pleosporomycetidae</taxon>
        <taxon>Pleosporales</taxon>
        <taxon>Lophiostomataceae</taxon>
        <taxon>Lophiostoma</taxon>
    </lineage>
</organism>
<reference evidence="5" key="1">
    <citation type="journal article" date="2020" name="Stud. Mycol.">
        <title>101 Dothideomycetes genomes: a test case for predicting lifestyles and emergence of pathogens.</title>
        <authorList>
            <person name="Haridas S."/>
            <person name="Albert R."/>
            <person name="Binder M."/>
            <person name="Bloem J."/>
            <person name="Labutti K."/>
            <person name="Salamov A."/>
            <person name="Andreopoulos B."/>
            <person name="Baker S."/>
            <person name="Barry K."/>
            <person name="Bills G."/>
            <person name="Bluhm B."/>
            <person name="Cannon C."/>
            <person name="Castanera R."/>
            <person name="Culley D."/>
            <person name="Daum C."/>
            <person name="Ezra D."/>
            <person name="Gonzalez J."/>
            <person name="Henrissat B."/>
            <person name="Kuo A."/>
            <person name="Liang C."/>
            <person name="Lipzen A."/>
            <person name="Lutzoni F."/>
            <person name="Magnuson J."/>
            <person name="Mondo S."/>
            <person name="Nolan M."/>
            <person name="Ohm R."/>
            <person name="Pangilinan J."/>
            <person name="Park H.-J."/>
            <person name="Ramirez L."/>
            <person name="Alfaro M."/>
            <person name="Sun H."/>
            <person name="Tritt A."/>
            <person name="Yoshinaga Y."/>
            <person name="Zwiers L.-H."/>
            <person name="Turgeon B."/>
            <person name="Goodwin S."/>
            <person name="Spatafora J."/>
            <person name="Crous P."/>
            <person name="Grigoriev I."/>
        </authorList>
    </citation>
    <scope>NUCLEOTIDE SEQUENCE</scope>
    <source>
        <strain evidence="5">CBS 122681</strain>
    </source>
</reference>
<dbReference type="AlphaFoldDB" id="A0A6A6SNR6"/>
<dbReference type="SUPFAM" id="SSF51430">
    <property type="entry name" value="NAD(P)-linked oxidoreductase"/>
    <property type="match status" value="1"/>
</dbReference>
<dbReference type="InterPro" id="IPR050523">
    <property type="entry name" value="AKR_Detox_Biosynth"/>
</dbReference>
<name>A0A6A6SNR6_9PLEO</name>
<comment type="similarity">
    <text evidence="3">Belongs to the aldo/keto reductase family. Aldo/keto reductase 2 subfamily.</text>
</comment>
<evidence type="ECO:0000313" key="5">
    <source>
        <dbReference type="EMBL" id="KAF2649162.1"/>
    </source>
</evidence>
<protein>
    <submittedName>
        <fullName evidence="5">Aldo/keto reductase</fullName>
    </submittedName>
</protein>
<accession>A0A6A6SNR6</accession>
<proteinExistence type="inferred from homology"/>
<dbReference type="Gene3D" id="3.20.20.100">
    <property type="entry name" value="NADP-dependent oxidoreductase domain"/>
    <property type="match status" value="1"/>
</dbReference>
<dbReference type="GO" id="GO:0016491">
    <property type="term" value="F:oxidoreductase activity"/>
    <property type="evidence" value="ECO:0007669"/>
    <property type="project" value="UniProtKB-KW"/>
</dbReference>
<dbReference type="EMBL" id="MU004504">
    <property type="protein sequence ID" value="KAF2649162.1"/>
    <property type="molecule type" value="Genomic_DNA"/>
</dbReference>
<dbReference type="OrthoDB" id="48988at2759"/>
<evidence type="ECO:0000256" key="3">
    <source>
        <dbReference type="ARBA" id="ARBA00038157"/>
    </source>
</evidence>
<evidence type="ECO:0000256" key="2">
    <source>
        <dbReference type="ARBA" id="ARBA00023002"/>
    </source>
</evidence>
<keyword evidence="1" id="KW-0521">NADP</keyword>
<feature type="domain" description="NADP-dependent oxidoreductase" evidence="4">
    <location>
        <begin position="27"/>
        <end position="329"/>
    </location>
</feature>
<keyword evidence="2" id="KW-0560">Oxidoreductase</keyword>
<dbReference type="PANTHER" id="PTHR43364:SF7">
    <property type="entry name" value="NADP-DEPENDENT OXIDOREDUCTASE DOMAIN-CONTAINING PROTEIN-RELATED"/>
    <property type="match status" value="1"/>
</dbReference>
<sequence length="391" mass="43870">MLRNPVPKSPLGNYRILSPSAGVRVSPLCLGTMNFGNAWKSMMGVECTKDTAFEILDHYYEMGGNFVDTANAYHGGESEQWLGEWMQKNGNRDEIVLATKYSFGSPVPSAKHRINYAGNHKKSLVYSLEASLGRLQTSYVDILYVHWFDYTTSIPEMMQALNRLINDGKVHYLGISDAPAWVAMKANMYAQQLGLAQFVIYQGRYSCADRDCEREILPVCEDTGMAFAPYGVQGGGLFKTKQQKESEKHEGRNLPIKYDLEKHELATQRLEEVAEKEGAKVTQVALAYAYQKAPYIFSIVGCRKLEYLTDAIDALTLKLSDDDYDKIDRATGFEPGFPLSMTFQHYDTTVNYKPCMTAQDSPLGQLSGRLDIVSKPKPLPPHAKAEYIQEA</sequence>
<dbReference type="InterPro" id="IPR036812">
    <property type="entry name" value="NAD(P)_OxRdtase_dom_sf"/>
</dbReference>
<evidence type="ECO:0000313" key="6">
    <source>
        <dbReference type="Proteomes" id="UP000799324"/>
    </source>
</evidence>
<dbReference type="Proteomes" id="UP000799324">
    <property type="component" value="Unassembled WGS sequence"/>
</dbReference>
<evidence type="ECO:0000259" key="4">
    <source>
        <dbReference type="Pfam" id="PF00248"/>
    </source>
</evidence>
<dbReference type="PANTHER" id="PTHR43364">
    <property type="entry name" value="NADH-SPECIFIC METHYLGLYOXAL REDUCTASE-RELATED"/>
    <property type="match status" value="1"/>
</dbReference>
<evidence type="ECO:0000256" key="1">
    <source>
        <dbReference type="ARBA" id="ARBA00022857"/>
    </source>
</evidence>
<dbReference type="InterPro" id="IPR023210">
    <property type="entry name" value="NADP_OxRdtase_dom"/>
</dbReference>
<gene>
    <name evidence="5" type="ORF">K491DRAFT_611376</name>
</gene>
<dbReference type="Pfam" id="PF00248">
    <property type="entry name" value="Aldo_ket_red"/>
    <property type="match status" value="1"/>
</dbReference>
<keyword evidence="6" id="KW-1185">Reference proteome</keyword>